<dbReference type="InterPro" id="IPR027444">
    <property type="entry name" value="H-NS_C_dom"/>
</dbReference>
<dbReference type="Gene3D" id="4.10.430.10">
    <property type="entry name" value="Histone-like protein H-NS, C-terminal domain"/>
    <property type="match status" value="1"/>
</dbReference>
<evidence type="ECO:0000256" key="6">
    <source>
        <dbReference type="SAM" id="Coils"/>
    </source>
</evidence>
<sequence>MDNALNVLNNIRTLRAQAREMPLSTLEEILEKLTAVVEESRDNAKALSAQQQERDEKLLKYREMLANDGIAIDDLLGHQPVKESTKAKRKPRPAIYAYTDTDGEKKTWTGQGRTPSAIKAALDGGATLESFLIAR</sequence>
<evidence type="ECO:0000313" key="8">
    <source>
        <dbReference type="EMBL" id="MBF7957820.1"/>
    </source>
</evidence>
<organism evidence="8 9">
    <name type="scientific">Rahnella victoriana</name>
    <dbReference type="NCBI Taxonomy" id="1510570"/>
    <lineage>
        <taxon>Bacteria</taxon>
        <taxon>Pseudomonadati</taxon>
        <taxon>Pseudomonadota</taxon>
        <taxon>Gammaproteobacteria</taxon>
        <taxon>Enterobacterales</taxon>
        <taxon>Yersiniaceae</taxon>
        <taxon>Rahnella</taxon>
    </lineage>
</organism>
<dbReference type="Pfam" id="PF22470">
    <property type="entry name" value="Histone_HNS_N"/>
    <property type="match status" value="1"/>
</dbReference>
<comment type="caution">
    <text evidence="8">The sequence shown here is derived from an EMBL/GenBank/DDBJ whole genome shotgun (WGS) entry which is preliminary data.</text>
</comment>
<comment type="similarity">
    <text evidence="2 5">Belongs to the histone-like protein H-NS family.</text>
</comment>
<keyword evidence="6" id="KW-0175">Coiled coil</keyword>
<feature type="domain" description="DNA-binding protein H-NS-like C-terminal" evidence="7">
    <location>
        <begin position="86"/>
        <end position="133"/>
    </location>
</feature>
<evidence type="ECO:0000313" key="9">
    <source>
        <dbReference type="Proteomes" id="UP000600307"/>
    </source>
</evidence>
<dbReference type="RefSeq" id="WP_119824818.1">
    <property type="nucleotide sequence ID" value="NZ_CBCSED010000005.1"/>
</dbReference>
<proteinExistence type="inferred from homology"/>
<dbReference type="EMBL" id="JADOBH010000005">
    <property type="protein sequence ID" value="MBF7957820.1"/>
    <property type="molecule type" value="Genomic_DNA"/>
</dbReference>
<dbReference type="Proteomes" id="UP000600307">
    <property type="component" value="Unassembled WGS sequence"/>
</dbReference>
<evidence type="ECO:0000259" key="7">
    <source>
        <dbReference type="SMART" id="SM00528"/>
    </source>
</evidence>
<dbReference type="Gene3D" id="1.10.287.1050">
    <property type="entry name" value="H-NS histone-like proteins"/>
    <property type="match status" value="1"/>
</dbReference>
<evidence type="ECO:0000256" key="4">
    <source>
        <dbReference type="ARBA" id="ARBA00023125"/>
    </source>
</evidence>
<gene>
    <name evidence="8" type="ORF">IV431_19865</name>
</gene>
<reference evidence="8 9" key="1">
    <citation type="submission" date="2020-11" db="EMBL/GenBank/DDBJ databases">
        <title>Taxonomic investigation of Rahnella spp.</title>
        <authorList>
            <person name="Lee S.D."/>
        </authorList>
    </citation>
    <scope>NUCLEOTIDE SEQUENCE [LARGE SCALE GENOMIC DNA]</scope>
    <source>
        <strain evidence="8 9">SAP-10</strain>
    </source>
</reference>
<accession>A0ABS0DVF5</accession>
<evidence type="ECO:0000256" key="5">
    <source>
        <dbReference type="PIRNR" id="PIRNR002096"/>
    </source>
</evidence>
<dbReference type="Pfam" id="PF00816">
    <property type="entry name" value="Histone_HNS"/>
    <property type="match status" value="1"/>
</dbReference>
<comment type="subcellular location">
    <subcellularLocation>
        <location evidence="1">Cytoplasm</location>
        <location evidence="1">Nucleoid</location>
    </subcellularLocation>
</comment>
<evidence type="ECO:0000256" key="3">
    <source>
        <dbReference type="ARBA" id="ARBA00022490"/>
    </source>
</evidence>
<dbReference type="InterPro" id="IPR054180">
    <property type="entry name" value="H-NS-like_N"/>
</dbReference>
<keyword evidence="3" id="KW-0963">Cytoplasm</keyword>
<evidence type="ECO:0000256" key="2">
    <source>
        <dbReference type="ARBA" id="ARBA00010610"/>
    </source>
</evidence>
<dbReference type="InterPro" id="IPR037150">
    <property type="entry name" value="H-NS_C_dom_sf"/>
</dbReference>
<keyword evidence="9" id="KW-1185">Reference proteome</keyword>
<dbReference type="InterPro" id="IPR027454">
    <property type="entry name" value="Histone_HNS_N"/>
</dbReference>
<evidence type="ECO:0000256" key="1">
    <source>
        <dbReference type="ARBA" id="ARBA00004453"/>
    </source>
</evidence>
<feature type="coiled-coil region" evidence="6">
    <location>
        <begin position="23"/>
        <end position="50"/>
    </location>
</feature>
<dbReference type="SMART" id="SM00528">
    <property type="entry name" value="HNS"/>
    <property type="match status" value="1"/>
</dbReference>
<dbReference type="PIRSF" id="PIRSF002096">
    <property type="entry name" value="HnS"/>
    <property type="match status" value="1"/>
</dbReference>
<dbReference type="PANTHER" id="PTHR38097:SF2">
    <property type="entry name" value="DNA-BINDING PROTEIN STPA"/>
    <property type="match status" value="1"/>
</dbReference>
<protein>
    <recommendedName>
        <fullName evidence="5">DNA-binding protein</fullName>
    </recommendedName>
</protein>
<dbReference type="InterPro" id="IPR001801">
    <property type="entry name" value="Histone_HNS"/>
</dbReference>
<name>A0ABS0DVF5_9GAMM</name>
<dbReference type="PANTHER" id="PTHR38097">
    <property type="match status" value="1"/>
</dbReference>
<keyword evidence="4 5" id="KW-0238">DNA-binding</keyword>
<dbReference type="SUPFAM" id="SSF81273">
    <property type="entry name" value="H-NS histone-like proteins"/>
    <property type="match status" value="2"/>
</dbReference>